<dbReference type="Pfam" id="PF18071">
    <property type="entry name" value="HMW1C_N"/>
    <property type="match status" value="1"/>
</dbReference>
<dbReference type="EMBL" id="NDXW01000001">
    <property type="protein sequence ID" value="RDH43562.1"/>
    <property type="molecule type" value="Genomic_DNA"/>
</dbReference>
<proteinExistence type="predicted"/>
<dbReference type="RefSeq" id="WP_094786871.1">
    <property type="nucleotide sequence ID" value="NZ_NDXW01000001.1"/>
</dbReference>
<keyword evidence="3" id="KW-1185">Reference proteome</keyword>
<accession>A0A4P9VNM9</accession>
<gene>
    <name evidence="2" type="ORF">B9G39_08960</name>
</gene>
<dbReference type="Proteomes" id="UP000257039">
    <property type="component" value="Unassembled WGS sequence"/>
</dbReference>
<dbReference type="InterPro" id="IPR041109">
    <property type="entry name" value="HMW1C_N"/>
</dbReference>
<evidence type="ECO:0000259" key="1">
    <source>
        <dbReference type="Pfam" id="PF18071"/>
    </source>
</evidence>
<evidence type="ECO:0000313" key="3">
    <source>
        <dbReference type="Proteomes" id="UP000257039"/>
    </source>
</evidence>
<dbReference type="Gene3D" id="3.40.50.2000">
    <property type="entry name" value="Glycogen Phosphorylase B"/>
    <property type="match status" value="1"/>
</dbReference>
<evidence type="ECO:0000313" key="2">
    <source>
        <dbReference type="EMBL" id="RDH43562.1"/>
    </source>
</evidence>
<dbReference type="CDD" id="cd00636">
    <property type="entry name" value="TroA-like"/>
    <property type="match status" value="1"/>
</dbReference>
<dbReference type="AlphaFoldDB" id="A0A4P9VNM9"/>
<sequence length="647" mass="73531">MAENNKPTIDFGLADFELAVYQRNHQLAENLLIQLLRFMDNSNQFGTIFVDPDDITNNQAYFIGFIPFDNRKTLSQRLALYNRLAAAITSLTCDPSYAMGNDLRLSFLFYKCHVSNIFSASTYRNMDHILITRGVCNTQYVLNIQSDDDFQQLLLFFSLESNIKIDHNLLFEYNAKTAGFFFLGLLYNLNCSFGSRVEQTRAELISAYHLLEKVPLEPVVYGLLPNPWMGCTYLQHPDKNHLKKALNKLCERWVISQLNKKIRKKINQIPTTLAHPVKRIIMGMETYKSNHSMYRCYHSILQKLKTHYEIIIVCNKTMIDNKAEEDGHQVIYLDDDVPTINSDLEKIINLQADMIIYPSLGMSRWAVFFANLRLAPVQVMFLGHPHASFSDNIDYILPLGIDQQENGFAPYCQETVIPVNFPQQGFTRRPDLPDKIPQKEQHDGIFRIAINSSLPKLSPSFLAACQSIKQRSNIAIEFHYFILQTRSAFGDNLGHFSLNQIGPTVIHTHKPYAQYLQDLANCDLALGTFPFGGVNTNIDLSMVGVPKLIMDCPTGDFFEKTDSDFFNHVNAPSCLRASSITDYINKALALINDKSLHDQSAAFMQSIDLSPFFQVREDCVNSAIEALNTISLSAQAKVQPLQHAKDA</sequence>
<feature type="domain" description="HMW1C N-terminal" evidence="1">
    <location>
        <begin position="11"/>
        <end position="138"/>
    </location>
</feature>
<comment type="caution">
    <text evidence="2">The sequence shown here is derived from an EMBL/GenBank/DDBJ whole genome shotgun (WGS) entry which is preliminary data.</text>
</comment>
<protein>
    <recommendedName>
        <fullName evidence="1">HMW1C N-terminal domain-containing protein</fullName>
    </recommendedName>
</protein>
<name>A0A4P9VNM9_9GAMM</name>
<organism evidence="2 3">
    <name type="scientific">Zooshikella ganghwensis</name>
    <dbReference type="NCBI Taxonomy" id="202772"/>
    <lineage>
        <taxon>Bacteria</taxon>
        <taxon>Pseudomonadati</taxon>
        <taxon>Pseudomonadota</taxon>
        <taxon>Gammaproteobacteria</taxon>
        <taxon>Oceanospirillales</taxon>
        <taxon>Zooshikellaceae</taxon>
        <taxon>Zooshikella</taxon>
    </lineage>
</organism>
<reference evidence="2 3" key="1">
    <citation type="submission" date="2017-04" db="EMBL/GenBank/DDBJ databases">
        <title>Draft genome sequence of Zooshikella ganghwensis VG4 isolated from Red Sea sediments.</title>
        <authorList>
            <person name="Rehman Z."/>
            <person name="Alam I."/>
            <person name="Kamau A."/>
            <person name="Bajic V."/>
            <person name="Leiknes T."/>
        </authorList>
    </citation>
    <scope>NUCLEOTIDE SEQUENCE [LARGE SCALE GENOMIC DNA]</scope>
    <source>
        <strain evidence="2 3">VG4</strain>
    </source>
</reference>
<dbReference type="Gene3D" id="3.40.50.11380">
    <property type="match status" value="1"/>
</dbReference>